<protein>
    <submittedName>
        <fullName evidence="1">Alpha-ribazole phosphatase</fullName>
    </submittedName>
</protein>
<dbReference type="Gene3D" id="3.40.50.1240">
    <property type="entry name" value="Phosphoglycerate mutase-like"/>
    <property type="match status" value="1"/>
</dbReference>
<dbReference type="GO" id="GO:0005737">
    <property type="term" value="C:cytoplasm"/>
    <property type="evidence" value="ECO:0007669"/>
    <property type="project" value="TreeGrafter"/>
</dbReference>
<dbReference type="EMBL" id="CP007509">
    <property type="protein sequence ID" value="AHY43770.1"/>
    <property type="molecule type" value="Genomic_DNA"/>
</dbReference>
<proteinExistence type="predicted"/>
<organism evidence="1 2">
    <name type="scientific">Stutzerimonas stutzeri</name>
    <name type="common">Pseudomonas stutzeri</name>
    <dbReference type="NCBI Taxonomy" id="316"/>
    <lineage>
        <taxon>Bacteria</taxon>
        <taxon>Pseudomonadati</taxon>
        <taxon>Pseudomonadota</taxon>
        <taxon>Gammaproteobacteria</taxon>
        <taxon>Pseudomonadales</taxon>
        <taxon>Pseudomonadaceae</taxon>
        <taxon>Stutzerimonas</taxon>
    </lineage>
</organism>
<accession>A0A023WVL6</accession>
<dbReference type="SUPFAM" id="SSF53254">
    <property type="entry name" value="Phosphoglycerate mutase-like"/>
    <property type="match status" value="1"/>
</dbReference>
<dbReference type="Proteomes" id="UP000025238">
    <property type="component" value="Chromosome"/>
</dbReference>
<dbReference type="PIRSF" id="PIRSF000709">
    <property type="entry name" value="6PFK_2-Ptase"/>
    <property type="match status" value="1"/>
</dbReference>
<dbReference type="SMART" id="SM00855">
    <property type="entry name" value="PGAM"/>
    <property type="match status" value="1"/>
</dbReference>
<dbReference type="InterPro" id="IPR050275">
    <property type="entry name" value="PGM_Phosphatase"/>
</dbReference>
<dbReference type="AlphaFoldDB" id="A0A023WVL6"/>
<evidence type="ECO:0000313" key="2">
    <source>
        <dbReference type="Proteomes" id="UP000025238"/>
    </source>
</evidence>
<dbReference type="PATRIC" id="fig|316.97.peg.3057"/>
<dbReference type="CDD" id="cd07067">
    <property type="entry name" value="HP_PGM_like"/>
    <property type="match status" value="1"/>
</dbReference>
<reference evidence="1 2" key="1">
    <citation type="submission" date="2014-03" db="EMBL/GenBank/DDBJ databases">
        <title>Complete genome sequence of Pseudomonas stutzeri 19SMN4.</title>
        <authorList>
            <person name="Brunet-Galmes I."/>
            <person name="Nogales B."/>
            <person name="Busquets A."/>
            <person name="Pena A."/>
            <person name="Gomila M."/>
            <person name="Garcia-Valdes E."/>
            <person name="Lalucat J."/>
            <person name="Bennasar A."/>
            <person name="Bosch R."/>
        </authorList>
    </citation>
    <scope>NUCLEOTIDE SEQUENCE [LARGE SCALE GENOMIC DNA]</scope>
    <source>
        <strain evidence="1 2">19SMN4</strain>
    </source>
</reference>
<sequence length="192" mass="21090">MITRIDLLRHGETEQGGGFRGSLNDALTERGWQQMRDAVCAAGPWDMLVSSPLQRCAAFARELAAQHGLPLQLEPDLRELHFGDWEGRSAAELMQDSAEALGLFWVDPYGFTPPGGEPLVQFEARVLSAMTRLQQRFAGQRMLIVGHAGVMRLLLARARGLPRERLLEVVVAHGELLPLSPFPAGELTAVGE</sequence>
<dbReference type="Pfam" id="PF00300">
    <property type="entry name" value="His_Phos_1"/>
    <property type="match status" value="1"/>
</dbReference>
<dbReference type="PANTHER" id="PTHR48100:SF1">
    <property type="entry name" value="HISTIDINE PHOSPHATASE FAMILY PROTEIN-RELATED"/>
    <property type="match status" value="1"/>
</dbReference>
<dbReference type="KEGG" id="pstu:UIB01_15290"/>
<dbReference type="GO" id="GO:0016791">
    <property type="term" value="F:phosphatase activity"/>
    <property type="evidence" value="ECO:0007669"/>
    <property type="project" value="TreeGrafter"/>
</dbReference>
<dbReference type="InterPro" id="IPR029033">
    <property type="entry name" value="His_PPase_superfam"/>
</dbReference>
<dbReference type="InterPro" id="IPR013078">
    <property type="entry name" value="His_Pase_superF_clade-1"/>
</dbReference>
<gene>
    <name evidence="1" type="ORF">UIB01_15290</name>
</gene>
<dbReference type="PANTHER" id="PTHR48100">
    <property type="entry name" value="BROAD-SPECIFICITY PHOSPHATASE YOR283W-RELATED"/>
    <property type="match status" value="1"/>
</dbReference>
<dbReference type="OrthoDB" id="9783269at2"/>
<name>A0A023WVL6_STUST</name>
<evidence type="ECO:0000313" key="1">
    <source>
        <dbReference type="EMBL" id="AHY43770.1"/>
    </source>
</evidence>